<dbReference type="AlphaFoldDB" id="A0A0T5NVK9"/>
<name>A0A0T5NVK9_9RHOB</name>
<evidence type="ECO:0000313" key="3">
    <source>
        <dbReference type="Proteomes" id="UP000051295"/>
    </source>
</evidence>
<dbReference type="OrthoDB" id="6305173at2"/>
<dbReference type="RefSeq" id="WP_057793045.1">
    <property type="nucleotide sequence ID" value="NZ_LAXJ01000009.1"/>
</dbReference>
<evidence type="ECO:0000313" key="2">
    <source>
        <dbReference type="EMBL" id="KRS12655.1"/>
    </source>
</evidence>
<proteinExistence type="predicted"/>
<dbReference type="EMBL" id="LAXJ01000009">
    <property type="protein sequence ID" value="KRS12655.1"/>
    <property type="molecule type" value="Genomic_DNA"/>
</dbReference>
<comment type="caution">
    <text evidence="2">The sequence shown here is derived from an EMBL/GenBank/DDBJ whole genome shotgun (WGS) entry which is preliminary data.</text>
</comment>
<evidence type="ECO:0000259" key="1">
    <source>
        <dbReference type="Pfam" id="PF13403"/>
    </source>
</evidence>
<dbReference type="InterPro" id="IPR036844">
    <property type="entry name" value="Hint_dom_sf"/>
</dbReference>
<dbReference type="SUPFAM" id="SSF51294">
    <property type="entry name" value="Hedgehog/intein (Hint) domain"/>
    <property type="match status" value="1"/>
</dbReference>
<dbReference type="Proteomes" id="UP000051295">
    <property type="component" value="Unassembled WGS sequence"/>
</dbReference>
<dbReference type="STRING" id="1641875.XM53_10460"/>
<gene>
    <name evidence="2" type="ORF">XM53_10460</name>
</gene>
<organism evidence="2 3">
    <name type="scientific">Roseovarius atlanticus</name>
    <dbReference type="NCBI Taxonomy" id="1641875"/>
    <lineage>
        <taxon>Bacteria</taxon>
        <taxon>Pseudomonadati</taxon>
        <taxon>Pseudomonadota</taxon>
        <taxon>Alphaproteobacteria</taxon>
        <taxon>Rhodobacterales</taxon>
        <taxon>Roseobacteraceae</taxon>
        <taxon>Roseovarius</taxon>
    </lineage>
</organism>
<dbReference type="InterPro" id="IPR028992">
    <property type="entry name" value="Hedgehog/Intein_dom"/>
</dbReference>
<accession>A0A0T5NVK9</accession>
<dbReference type="Pfam" id="PF13403">
    <property type="entry name" value="Hint_2"/>
    <property type="match status" value="1"/>
</dbReference>
<sequence length="356" mass="39338">MSWIGLRDSHDGWFKLDPRLTETGADRVLHRGSLVVETRISAQARPQTLLAFRRTWPMPGLFTIQALPQGGIVLVDAQGDDICHATLPLAGDVRLDILRLTYSWDSAEGWARLTLERPETDQVESVALNATLPLPVDDLNAIFAHGCNFEVDEEVVFLALSNQIEPVGPLPALTAQVPILTDRGERPAGEIRRGDVVVTDEGQRVPVLQVVKRTVPARGSFRPIRLRAPYFKLTKDIVVSPQQRLVMHGSEVEYMFGREAVLVPARHLVNDRSAFQAKGPDLVTYHHLLLPGHEAVLAAGCALESLYIGRMRRKPEAIAASILAGFDRNRLPEHAKPVWPVLKPFEAVTLATSRAA</sequence>
<feature type="domain" description="Hedgehog/Intein (Hint)" evidence="1">
    <location>
        <begin position="172"/>
        <end position="309"/>
    </location>
</feature>
<keyword evidence="3" id="KW-1185">Reference proteome</keyword>
<reference evidence="2 3" key="1">
    <citation type="submission" date="2015-04" db="EMBL/GenBank/DDBJ databases">
        <title>The draft genome sequence of Roseovarius sp.R12b.</title>
        <authorList>
            <person name="Li G."/>
            <person name="Lai Q."/>
            <person name="Shao Z."/>
            <person name="Yan P."/>
        </authorList>
    </citation>
    <scope>NUCLEOTIDE SEQUENCE [LARGE SCALE GENOMIC DNA]</scope>
    <source>
        <strain evidence="2 3">R12B</strain>
    </source>
</reference>
<protein>
    <recommendedName>
        <fullName evidence="1">Hedgehog/Intein (Hint) domain-containing protein</fullName>
    </recommendedName>
</protein>
<dbReference type="PATRIC" id="fig|1641875.4.peg.4513"/>